<dbReference type="SUPFAM" id="SSF51556">
    <property type="entry name" value="Metallo-dependent hydrolases"/>
    <property type="match status" value="1"/>
</dbReference>
<dbReference type="Gene3D" id="3.20.20.140">
    <property type="entry name" value="Metal-dependent hydrolases"/>
    <property type="match status" value="1"/>
</dbReference>
<dbReference type="GO" id="GO:0005737">
    <property type="term" value="C:cytoplasm"/>
    <property type="evidence" value="ECO:0007669"/>
    <property type="project" value="TreeGrafter"/>
</dbReference>
<comment type="pathway">
    <text evidence="6">Pyrimidine metabolism; UMP biosynthesis via de novo pathway; (S)-dihydroorotate from bicarbonate: step 3/3.</text>
</comment>
<evidence type="ECO:0000313" key="9">
    <source>
        <dbReference type="Proteomes" id="UP000663929"/>
    </source>
</evidence>
<evidence type="ECO:0000256" key="6">
    <source>
        <dbReference type="HAMAP-Rule" id="MF_00219"/>
    </source>
</evidence>
<feature type="binding site" evidence="6">
    <location>
        <position position="41"/>
    </location>
    <ligand>
        <name>substrate</name>
    </ligand>
</feature>
<organism evidence="8 9">
    <name type="scientific">Sulfidibacter corallicola</name>
    <dbReference type="NCBI Taxonomy" id="2818388"/>
    <lineage>
        <taxon>Bacteria</taxon>
        <taxon>Pseudomonadati</taxon>
        <taxon>Acidobacteriota</taxon>
        <taxon>Holophagae</taxon>
        <taxon>Acanthopleuribacterales</taxon>
        <taxon>Acanthopleuribacteraceae</taxon>
        <taxon>Sulfidibacter</taxon>
    </lineage>
</organism>
<dbReference type="NCBIfam" id="TIGR00856">
    <property type="entry name" value="pyrC_dimer"/>
    <property type="match status" value="1"/>
</dbReference>
<feature type="binding site" evidence="6">
    <location>
        <position position="12"/>
    </location>
    <ligand>
        <name>Zn(2+)</name>
        <dbReference type="ChEBI" id="CHEBI:29105"/>
        <label>1</label>
    </ligand>
</feature>
<dbReference type="KEGG" id="scor:J3U87_15070"/>
<name>A0A8A4TUY8_SULCO</name>
<dbReference type="GO" id="GO:0006207">
    <property type="term" value="P:'de novo' pyrimidine nucleobase biosynthetic process"/>
    <property type="evidence" value="ECO:0007669"/>
    <property type="project" value="TreeGrafter"/>
</dbReference>
<gene>
    <name evidence="6 8" type="primary">pyrC</name>
    <name evidence="8" type="ORF">J3U87_15070</name>
</gene>
<comment type="function">
    <text evidence="1 6">Catalyzes the reversible cyclization of carbamoyl aspartate to dihydroorotate.</text>
</comment>
<keyword evidence="2 6" id="KW-0479">Metal-binding</keyword>
<protein>
    <recommendedName>
        <fullName evidence="6 7">Dihydroorotase</fullName>
        <shortName evidence="6">DHOase</shortName>
        <ecNumber evidence="6 7">3.5.2.3</ecNumber>
    </recommendedName>
</protein>
<evidence type="ECO:0000256" key="7">
    <source>
        <dbReference type="NCBIfam" id="TIGR00856"/>
    </source>
</evidence>
<reference evidence="8" key="1">
    <citation type="submission" date="2021-03" db="EMBL/GenBank/DDBJ databases">
        <title>Acanthopleuribacteraceae sp. M133.</title>
        <authorList>
            <person name="Wang G."/>
        </authorList>
    </citation>
    <scope>NUCLEOTIDE SEQUENCE</scope>
    <source>
        <strain evidence="8">M133</strain>
    </source>
</reference>
<evidence type="ECO:0000256" key="5">
    <source>
        <dbReference type="ARBA" id="ARBA00022975"/>
    </source>
</evidence>
<dbReference type="PANTHER" id="PTHR43137:SF1">
    <property type="entry name" value="DIHYDROOROTASE"/>
    <property type="match status" value="1"/>
</dbReference>
<feature type="binding site" evidence="6">
    <location>
        <position position="14"/>
    </location>
    <ligand>
        <name>Zn(2+)</name>
        <dbReference type="ChEBI" id="CHEBI:29105"/>
        <label>1</label>
    </ligand>
</feature>
<evidence type="ECO:0000313" key="8">
    <source>
        <dbReference type="EMBL" id="QTD53769.1"/>
    </source>
</evidence>
<comment type="catalytic activity">
    <reaction evidence="6">
        <text>(S)-dihydroorotate + H2O = N-carbamoyl-L-aspartate + H(+)</text>
        <dbReference type="Rhea" id="RHEA:24296"/>
        <dbReference type="ChEBI" id="CHEBI:15377"/>
        <dbReference type="ChEBI" id="CHEBI:15378"/>
        <dbReference type="ChEBI" id="CHEBI:30864"/>
        <dbReference type="ChEBI" id="CHEBI:32814"/>
        <dbReference type="EC" id="3.5.2.3"/>
    </reaction>
</comment>
<dbReference type="PROSITE" id="PS00483">
    <property type="entry name" value="DIHYDROOROTASE_2"/>
    <property type="match status" value="1"/>
</dbReference>
<keyword evidence="3 6" id="KW-0378">Hydrolase</keyword>
<keyword evidence="5 6" id="KW-0665">Pyrimidine biosynthesis</keyword>
<dbReference type="PANTHER" id="PTHR43137">
    <property type="entry name" value="DIHYDROOROTASE"/>
    <property type="match status" value="1"/>
</dbReference>
<feature type="binding site" evidence="6">
    <location>
        <position position="132"/>
    </location>
    <ligand>
        <name>substrate</name>
    </ligand>
</feature>
<evidence type="ECO:0000256" key="3">
    <source>
        <dbReference type="ARBA" id="ARBA00022801"/>
    </source>
</evidence>
<comment type="caution">
    <text evidence="6">Lacks conserved residue(s) required for the propagation of feature annotation.</text>
</comment>
<dbReference type="Proteomes" id="UP000663929">
    <property type="component" value="Chromosome"/>
</dbReference>
<dbReference type="AlphaFoldDB" id="A0A8A4TUY8"/>
<keyword evidence="4 6" id="KW-0862">Zinc</keyword>
<dbReference type="InterPro" id="IPR032466">
    <property type="entry name" value="Metal_Hydrolase"/>
</dbReference>
<proteinExistence type="inferred from homology"/>
<dbReference type="HAMAP" id="MF_00219">
    <property type="entry name" value="PyrC_classII"/>
    <property type="match status" value="1"/>
</dbReference>
<dbReference type="InterPro" id="IPR002195">
    <property type="entry name" value="Dihydroorotase_CS"/>
</dbReference>
<feature type="binding site" description="via carbamate group" evidence="6">
    <location>
        <position position="95"/>
    </location>
    <ligand>
        <name>Zn(2+)</name>
        <dbReference type="ChEBI" id="CHEBI:29105"/>
        <label>1</label>
    </ligand>
</feature>
<feature type="active site" evidence="6">
    <location>
        <position position="240"/>
    </location>
</feature>
<dbReference type="EMBL" id="CP071793">
    <property type="protein sequence ID" value="QTD53769.1"/>
    <property type="molecule type" value="Genomic_DNA"/>
</dbReference>
<keyword evidence="9" id="KW-1185">Reference proteome</keyword>
<evidence type="ECO:0000256" key="1">
    <source>
        <dbReference type="ARBA" id="ARBA00002368"/>
    </source>
</evidence>
<comment type="cofactor">
    <cofactor evidence="6">
        <name>Zn(2+)</name>
        <dbReference type="ChEBI" id="CHEBI:29105"/>
    </cofactor>
    <text evidence="6">Binds 2 Zn(2+) ions per subunit.</text>
</comment>
<feature type="binding site" evidence="6">
    <location>
        <position position="240"/>
    </location>
    <ligand>
        <name>Zn(2+)</name>
        <dbReference type="ChEBI" id="CHEBI:29105"/>
        <label>1</label>
    </ligand>
</feature>
<comment type="similarity">
    <text evidence="6">Belongs to the metallo-dependent hydrolases superfamily. DHOase family. Class II DHOase subfamily.</text>
</comment>
<dbReference type="UniPathway" id="UPA00070">
    <property type="reaction ID" value="UER00117"/>
</dbReference>
<feature type="modified residue" description="N6-carboxylysine" evidence="6">
    <location>
        <position position="95"/>
    </location>
</feature>
<feature type="binding site" evidence="6">
    <location>
        <begin position="14"/>
        <end position="16"/>
    </location>
    <ligand>
        <name>substrate</name>
    </ligand>
</feature>
<dbReference type="GO" id="GO:0044205">
    <property type="term" value="P:'de novo' UMP biosynthetic process"/>
    <property type="evidence" value="ECO:0007669"/>
    <property type="project" value="UniProtKB-UniRule"/>
</dbReference>
<dbReference type="InterPro" id="IPR004721">
    <property type="entry name" value="DHOdimr"/>
</dbReference>
<feature type="binding site" evidence="6">
    <location>
        <position position="167"/>
    </location>
    <ligand>
        <name>Zn(2+)</name>
        <dbReference type="ChEBI" id="CHEBI:29105"/>
        <label>2</label>
    </ligand>
</feature>
<dbReference type="GO" id="GO:0008270">
    <property type="term" value="F:zinc ion binding"/>
    <property type="evidence" value="ECO:0007669"/>
    <property type="project" value="UniProtKB-UniRule"/>
</dbReference>
<feature type="binding site" evidence="6">
    <location>
        <position position="244"/>
    </location>
    <ligand>
        <name>substrate</name>
    </ligand>
</feature>
<evidence type="ECO:0000256" key="4">
    <source>
        <dbReference type="ARBA" id="ARBA00022833"/>
    </source>
</evidence>
<dbReference type="RefSeq" id="WP_237383870.1">
    <property type="nucleotide sequence ID" value="NZ_CP071793.1"/>
</dbReference>
<dbReference type="EC" id="3.5.2.3" evidence="6 7"/>
<evidence type="ECO:0000256" key="2">
    <source>
        <dbReference type="ARBA" id="ARBA00022723"/>
    </source>
</evidence>
<sequence length="334" mass="36920">MELRIPAADDLHIHLRNDERTLPAIKAVREGGSCRVLAMPNTIPAIATGREAMEYRSYLQKQGADFDILTTIKLTPSTRPEDIAEAANLNVIAGKQYPLGVTTNSEDGVSDFTAMYPIYEAMQSADMVLSLHGEVPQAFVLDAEAAFLDILVDIHRNFPKLRIVLEHITTQAAVELVRSMPEQVAATITDHHLDITLDDVIGATIKPHLFCKPVAKRPGDRRALNEAVREGHPSFFSGTDSAPHLIQDKETACGCAGIFNAPYHLQFLATHFEKLDMLPRLGPFVSQFGANFYRLPINREEVVLIPRQVTVPPQYDGIVPFQAGNTLAFDLAWC</sequence>
<comment type="subunit">
    <text evidence="6">Homodimer.</text>
</comment>
<dbReference type="GO" id="GO:0004151">
    <property type="term" value="F:dihydroorotase activity"/>
    <property type="evidence" value="ECO:0007669"/>
    <property type="project" value="UniProtKB-UniRule"/>
</dbReference>
<feature type="binding site" evidence="6">
    <location>
        <position position="132"/>
    </location>
    <ligand>
        <name>Zn(2+)</name>
        <dbReference type="ChEBI" id="CHEBI:29105"/>
        <label>2</label>
    </ligand>
</feature>
<dbReference type="PIRSF" id="PIRSF001237">
    <property type="entry name" value="DHOdimr"/>
    <property type="match status" value="1"/>
</dbReference>
<feature type="binding site" evidence="6">
    <location>
        <position position="256"/>
    </location>
    <ligand>
        <name>substrate</name>
    </ligand>
</feature>
<accession>A0A8A4TUY8</accession>
<feature type="binding site" description="via carbamate group" evidence="6">
    <location>
        <position position="95"/>
    </location>
    <ligand>
        <name>Zn(2+)</name>
        <dbReference type="ChEBI" id="CHEBI:29105"/>
        <label>2</label>
    </ligand>
</feature>